<keyword evidence="8" id="KW-0282">Flagellum</keyword>
<reference evidence="9" key="1">
    <citation type="submission" date="2006-10" db="EMBL/GenBank/DDBJ databases">
        <authorList>
            <person name="Heidelberg J."/>
            <person name="Sebastian Y."/>
        </authorList>
    </citation>
    <scope>NUCLEOTIDE SEQUENCE [LARGE SCALE GENOMIC DNA]</scope>
    <source>
        <strain evidence="9">EX25</strain>
    </source>
</reference>
<dbReference type="Proteomes" id="UP000242664">
    <property type="component" value="Unassembled WGS sequence"/>
</dbReference>
<evidence type="ECO:0000259" key="7">
    <source>
        <dbReference type="SMART" id="SM00858"/>
    </source>
</evidence>
<dbReference type="CDD" id="cd11614">
    <property type="entry name" value="SAF_CpaB_FlgA_like"/>
    <property type="match status" value="1"/>
</dbReference>
<evidence type="ECO:0000256" key="2">
    <source>
        <dbReference type="ARBA" id="ARBA00010474"/>
    </source>
</evidence>
<evidence type="ECO:0000256" key="5">
    <source>
        <dbReference type="ARBA" id="ARBA00022764"/>
    </source>
</evidence>
<feature type="domain" description="SAF" evidence="7">
    <location>
        <begin position="140"/>
        <end position="202"/>
    </location>
</feature>
<keyword evidence="5" id="KW-0574">Periplasm</keyword>
<comment type="similarity">
    <text evidence="2">Belongs to the FlgA family.</text>
</comment>
<dbReference type="InterPro" id="IPR041231">
    <property type="entry name" value="FlgA_N"/>
</dbReference>
<dbReference type="NCBIfam" id="TIGR03170">
    <property type="entry name" value="flgA_cterm"/>
    <property type="match status" value="1"/>
</dbReference>
<dbReference type="EMBL" id="DS267845">
    <property type="protein sequence ID" value="EDN56200.1"/>
    <property type="molecule type" value="Genomic_DNA"/>
</dbReference>
<evidence type="ECO:0000313" key="9">
    <source>
        <dbReference type="Proteomes" id="UP000242664"/>
    </source>
</evidence>
<organism evidence="8 9">
    <name type="scientific">Vibrio antiquarius (strain Ex25)</name>
    <dbReference type="NCBI Taxonomy" id="150340"/>
    <lineage>
        <taxon>Bacteria</taxon>
        <taxon>Pseudomonadati</taxon>
        <taxon>Pseudomonadota</taxon>
        <taxon>Gammaproteobacteria</taxon>
        <taxon>Vibrionales</taxon>
        <taxon>Vibrionaceae</taxon>
        <taxon>Vibrio</taxon>
        <taxon>Vibrio diabolicus subgroup</taxon>
    </lineage>
</organism>
<dbReference type="Pfam" id="PF13144">
    <property type="entry name" value="ChapFlgA"/>
    <property type="match status" value="1"/>
</dbReference>
<protein>
    <recommendedName>
        <fullName evidence="3">Flagella basal body P-ring formation protein FlgA</fullName>
    </recommendedName>
</protein>
<evidence type="ECO:0000313" key="8">
    <source>
        <dbReference type="EMBL" id="EDN56200.1"/>
    </source>
</evidence>
<dbReference type="InterPro" id="IPR039246">
    <property type="entry name" value="Flagellar_FlgA"/>
</dbReference>
<comment type="subcellular location">
    <subcellularLocation>
        <location evidence="1">Periplasm</location>
    </subcellularLocation>
</comment>
<evidence type="ECO:0000256" key="3">
    <source>
        <dbReference type="ARBA" id="ARBA00014754"/>
    </source>
</evidence>
<keyword evidence="8" id="KW-0966">Cell projection</keyword>
<dbReference type="Gene3D" id="3.90.1210.10">
    <property type="entry name" value="Antifreeze-like/N-acetylneuraminic acid synthase C-terminal domain"/>
    <property type="match status" value="1"/>
</dbReference>
<evidence type="ECO:0000256" key="4">
    <source>
        <dbReference type="ARBA" id="ARBA00022729"/>
    </source>
</evidence>
<name>A0ABM9WS92_VIBAE</name>
<proteinExistence type="inferred from homology"/>
<dbReference type="PANTHER" id="PTHR36307">
    <property type="entry name" value="FLAGELLA BASAL BODY P-RING FORMATION PROTEIN FLGA"/>
    <property type="match status" value="1"/>
</dbReference>
<keyword evidence="4" id="KW-0732">Signal</keyword>
<dbReference type="Pfam" id="PF17656">
    <property type="entry name" value="ChapFlgA_N"/>
    <property type="match status" value="1"/>
</dbReference>
<comment type="function">
    <text evidence="6">Involved in the assembly process of the P-ring formation. It may associate with FlgF on the rod constituting a structure essential for the P-ring assembly or may act as a modulator protein for the P-ring assembly.</text>
</comment>
<keyword evidence="8" id="KW-0969">Cilium</keyword>
<accession>A0ABM9WS92</accession>
<gene>
    <name evidence="8" type="ORF">VEx25_0515</name>
</gene>
<dbReference type="Gene3D" id="2.30.30.760">
    <property type="match status" value="1"/>
</dbReference>
<evidence type="ECO:0000256" key="6">
    <source>
        <dbReference type="ARBA" id="ARBA00025643"/>
    </source>
</evidence>
<dbReference type="SMART" id="SM00858">
    <property type="entry name" value="SAF"/>
    <property type="match status" value="1"/>
</dbReference>
<dbReference type="InterPro" id="IPR013974">
    <property type="entry name" value="SAF"/>
</dbReference>
<keyword evidence="9" id="KW-1185">Reference proteome</keyword>
<sequence length="262" mass="28661">MILYHWQARYQGDSMAYFTFTSTPLTMTICRALITKYAKSIGILLSMFSFFVHSASDNQIEQIKTAAEQHILATVDQPDGGELSVNAADIDSRIKATDCPVPLDTSASSTSSTRSNINVLVECPPDDWKVYVPVRISVSVPMIVATRTLGRGEIVSASDVTTSMIELQRFRKDGFSNYDQVVGAKLKRNVRLGDVVERNDVCVVCRNEKVTIKAVNSGMTITTQGTALQDGAAGDQVRVKNDKSQRIIEGIVTGIAEITVNF</sequence>
<dbReference type="InterPro" id="IPR017585">
    <property type="entry name" value="SAF_FlgA"/>
</dbReference>
<dbReference type="PANTHER" id="PTHR36307:SF1">
    <property type="entry name" value="FLAGELLA BASAL BODY P-RING FORMATION PROTEIN FLGA"/>
    <property type="match status" value="1"/>
</dbReference>
<evidence type="ECO:0000256" key="1">
    <source>
        <dbReference type="ARBA" id="ARBA00004418"/>
    </source>
</evidence>